<keyword evidence="4" id="KW-0479">Metal-binding</keyword>
<feature type="domain" description="Acylphosphatase-like" evidence="10">
    <location>
        <begin position="4"/>
        <end position="90"/>
    </location>
</feature>
<dbReference type="GO" id="GO:0016874">
    <property type="term" value="F:ligase activity"/>
    <property type="evidence" value="ECO:0007669"/>
    <property type="project" value="UniProtKB-UniRule"/>
</dbReference>
<dbReference type="InterPro" id="IPR043129">
    <property type="entry name" value="ATPase_NBD"/>
</dbReference>
<evidence type="ECO:0000256" key="7">
    <source>
        <dbReference type="ARBA" id="ARBA00048220"/>
    </source>
</evidence>
<sequence>MVVSKLVKVKGIVQGVGFRPYVFNLCESLNLKGWVNNDDEGVNIALEAQEDLINEFLKELEAYPPPLATIDSIEVLNKEFENLNDFKILKSQNNSNKTTIISPDIAICQDCINDIKDENNFRYNYALTNCTNCGPRYSIIKTVPYDRVNTSMSEFELCSFCQNEYENPKNRRYHAQPVCCEKCGPKIKLYNNYNIKLEEDVLAIKKMATLINSGEIVAIKGIGGFHLVCDATNDEAVMKLRKRKNRPTKPYAVMFKDISELKNYANFSKEEEKIIISKEKPITLVNKKINSNLSFSVAPNISKLGVFLPYTPLHYILFEFLNSPIIATSANLKDEPIIRHKDELLAKLSNVVDFVLDFNREIINAVDDSVVQVINNKLVKLRNARGYTPTTIKLEKKQNKKILALGANQKSTISLSFEDNLIVSPHIGDLNSIDSIEYFMRTVKTFKRFYDFEPDIVVCDKHPQYESTKWASRLNNIEVIQIQHHYAHILSTMAEFKLKHKLLGFSFDGTGYGDDGKIWGGEVMLASQKDYERVFHFRYFKLLGSEAAIKEPKRVALSLLFENYSLEKLKGMHIPLLNEFSYEELDNLYMMWEKGINAPFTSSLGRIFDAIASLANIAHTQSYEGETGLLIEENYNEKISDFYEYKIENGQIDIFEMVKIIVNEYDKKAICTKFINTIVKIVVDISNYYSDLDVVLTGGVFQNKTLLQLCVKELEKNNKKVYFNQKVSLNDGSISVGQLYSQVDID</sequence>
<dbReference type="Proteomes" id="UP000233248">
    <property type="component" value="Unassembled WGS sequence"/>
</dbReference>
<dbReference type="PANTHER" id="PTHR42959">
    <property type="entry name" value="CARBAMOYLTRANSFERASE"/>
    <property type="match status" value="1"/>
</dbReference>
<keyword evidence="5" id="KW-0863">Zinc-finger</keyword>
<dbReference type="InterPro" id="IPR006070">
    <property type="entry name" value="Sua5-like_dom"/>
</dbReference>
<dbReference type="GO" id="GO:0003725">
    <property type="term" value="F:double-stranded RNA binding"/>
    <property type="evidence" value="ECO:0007669"/>
    <property type="project" value="InterPro"/>
</dbReference>
<protein>
    <recommendedName>
        <fullName evidence="8">Carbamoyltransferase</fullName>
        <ecNumber evidence="8">6.2.-.-</ecNumber>
    </recommendedName>
</protein>
<feature type="domain" description="YrdC-like" evidence="11">
    <location>
        <begin position="201"/>
        <end position="386"/>
    </location>
</feature>
<dbReference type="GO" id="GO:0003998">
    <property type="term" value="F:acylphosphatase activity"/>
    <property type="evidence" value="ECO:0007669"/>
    <property type="project" value="UniProtKB-EC"/>
</dbReference>
<dbReference type="Pfam" id="PF07503">
    <property type="entry name" value="zf-HYPF"/>
    <property type="match status" value="2"/>
</dbReference>
<evidence type="ECO:0000256" key="9">
    <source>
        <dbReference type="PROSITE-ProRule" id="PRU00520"/>
    </source>
</evidence>
<dbReference type="Pfam" id="PF17788">
    <property type="entry name" value="HypF_C"/>
    <property type="match status" value="1"/>
</dbReference>
<dbReference type="PROSITE" id="PS51163">
    <property type="entry name" value="YRDC"/>
    <property type="match status" value="1"/>
</dbReference>
<keyword evidence="13" id="KW-1185">Reference proteome</keyword>
<dbReference type="InterPro" id="IPR055128">
    <property type="entry name" value="HypF_C_2"/>
</dbReference>
<dbReference type="UniPathway" id="UPA00335"/>
<keyword evidence="6" id="KW-0862">Zinc</keyword>
<dbReference type="InterPro" id="IPR017968">
    <property type="entry name" value="Acylphosphatase_CS"/>
</dbReference>
<evidence type="ECO:0000256" key="5">
    <source>
        <dbReference type="ARBA" id="ARBA00022771"/>
    </source>
</evidence>
<dbReference type="OrthoDB" id="9808093at2"/>
<dbReference type="InterPro" id="IPR036046">
    <property type="entry name" value="Acylphosphatase-like_dom_sf"/>
</dbReference>
<evidence type="ECO:0000256" key="8">
    <source>
        <dbReference type="PIRNR" id="PIRNR006256"/>
    </source>
</evidence>
<dbReference type="GO" id="GO:0051604">
    <property type="term" value="P:protein maturation"/>
    <property type="evidence" value="ECO:0007669"/>
    <property type="project" value="TreeGrafter"/>
</dbReference>
<dbReference type="Pfam" id="PF22521">
    <property type="entry name" value="HypF_C_2"/>
    <property type="match status" value="1"/>
</dbReference>
<evidence type="ECO:0000256" key="4">
    <source>
        <dbReference type="ARBA" id="ARBA00022723"/>
    </source>
</evidence>
<dbReference type="PANTHER" id="PTHR42959:SF1">
    <property type="entry name" value="CARBAMOYLTRANSFERASE HYPF"/>
    <property type="match status" value="1"/>
</dbReference>
<dbReference type="Pfam" id="PF00708">
    <property type="entry name" value="Acylphosphatase"/>
    <property type="match status" value="1"/>
</dbReference>
<dbReference type="PIRSF" id="PIRSF006256">
    <property type="entry name" value="CMPcnvr_hdrg_mat"/>
    <property type="match status" value="1"/>
</dbReference>
<dbReference type="GO" id="GO:0008270">
    <property type="term" value="F:zinc ion binding"/>
    <property type="evidence" value="ECO:0007669"/>
    <property type="project" value="UniProtKB-KW"/>
</dbReference>
<dbReference type="AlphaFoldDB" id="A0A2N1J068"/>
<dbReference type="EC" id="6.2.-.-" evidence="8"/>
<gene>
    <name evidence="12" type="primary">hypF</name>
    <name evidence="12" type="ORF">CP960_11850</name>
</gene>
<dbReference type="InterPro" id="IPR004421">
    <property type="entry name" value="Carbamoyltransferase_HypF"/>
</dbReference>
<evidence type="ECO:0000313" key="13">
    <source>
        <dbReference type="Proteomes" id="UP000233248"/>
    </source>
</evidence>
<dbReference type="InterPro" id="IPR017945">
    <property type="entry name" value="DHBP_synth_RibB-like_a/b_dom"/>
</dbReference>
<evidence type="ECO:0000313" key="12">
    <source>
        <dbReference type="EMBL" id="PKI79943.1"/>
    </source>
</evidence>
<dbReference type="Pfam" id="PF01300">
    <property type="entry name" value="Sua5_yciO_yrdC"/>
    <property type="match status" value="1"/>
</dbReference>
<dbReference type="KEGG" id="ahs:AHALO_1110"/>
<dbReference type="InterPro" id="IPR051060">
    <property type="entry name" value="Carbamoyltrans_HypF-like"/>
</dbReference>
<dbReference type="SUPFAM" id="SSF55821">
    <property type="entry name" value="YrdC/RibB"/>
    <property type="match status" value="1"/>
</dbReference>
<reference evidence="12 13" key="1">
    <citation type="submission" date="2017-09" db="EMBL/GenBank/DDBJ databases">
        <title>Genomics of the genus Arcobacter.</title>
        <authorList>
            <person name="Perez-Cataluna A."/>
            <person name="Figueras M.J."/>
            <person name="Salas-Masso N."/>
        </authorList>
    </citation>
    <scope>NUCLEOTIDE SEQUENCE [LARGE SCALE GENOMIC DNA]</scope>
    <source>
        <strain evidence="12 13">DSM 18005</strain>
    </source>
</reference>
<dbReference type="NCBIfam" id="TIGR00143">
    <property type="entry name" value="hypF"/>
    <property type="match status" value="1"/>
</dbReference>
<dbReference type="RefSeq" id="WP_101185697.1">
    <property type="nucleotide sequence ID" value="NZ_CP031218.1"/>
</dbReference>
<comment type="catalytic activity">
    <reaction evidence="7">
        <text>C-terminal L-cysteinyl-[HypE protein] + carbamoyl phosphate + ATP + H2O = C-terminal S-carboxamide-L-cysteinyl-[HypE protein] + AMP + phosphate + diphosphate + H(+)</text>
        <dbReference type="Rhea" id="RHEA:55636"/>
        <dbReference type="Rhea" id="RHEA-COMP:14247"/>
        <dbReference type="Rhea" id="RHEA-COMP:14392"/>
        <dbReference type="ChEBI" id="CHEBI:15377"/>
        <dbReference type="ChEBI" id="CHEBI:15378"/>
        <dbReference type="ChEBI" id="CHEBI:30616"/>
        <dbReference type="ChEBI" id="CHEBI:33019"/>
        <dbReference type="ChEBI" id="CHEBI:43474"/>
        <dbReference type="ChEBI" id="CHEBI:58228"/>
        <dbReference type="ChEBI" id="CHEBI:76913"/>
        <dbReference type="ChEBI" id="CHEBI:139126"/>
        <dbReference type="ChEBI" id="CHEBI:456215"/>
    </reaction>
</comment>
<dbReference type="PROSITE" id="PS00150">
    <property type="entry name" value="ACYLPHOSPHATASE_1"/>
    <property type="match status" value="1"/>
</dbReference>
<feature type="active site" evidence="9">
    <location>
        <position position="37"/>
    </location>
</feature>
<dbReference type="Gene3D" id="3.30.420.360">
    <property type="match status" value="1"/>
</dbReference>
<evidence type="ECO:0000256" key="2">
    <source>
        <dbReference type="ARBA" id="ARBA00008097"/>
    </source>
</evidence>
<evidence type="ECO:0000256" key="3">
    <source>
        <dbReference type="ARBA" id="ARBA00022598"/>
    </source>
</evidence>
<feature type="active site" evidence="9">
    <location>
        <position position="19"/>
    </location>
</feature>
<accession>A0A2N1J068</accession>
<dbReference type="SUPFAM" id="SSF53067">
    <property type="entry name" value="Actin-like ATPase domain"/>
    <property type="match status" value="1"/>
</dbReference>
<keyword evidence="3" id="KW-0436">Ligase</keyword>
<dbReference type="InterPro" id="IPR041440">
    <property type="entry name" value="HypF_C"/>
</dbReference>
<comment type="caution">
    <text evidence="12">The sequence shown here is derived from an EMBL/GenBank/DDBJ whole genome shotgun (WGS) entry which is preliminary data.</text>
</comment>
<evidence type="ECO:0000259" key="10">
    <source>
        <dbReference type="PROSITE" id="PS51160"/>
    </source>
</evidence>
<dbReference type="EMBL" id="NXIF01000049">
    <property type="protein sequence ID" value="PKI79943.1"/>
    <property type="molecule type" value="Genomic_DNA"/>
</dbReference>
<proteinExistence type="inferred from homology"/>
<keyword evidence="12" id="KW-0808">Transferase</keyword>
<dbReference type="InterPro" id="IPR001792">
    <property type="entry name" value="Acylphosphatase-like_dom"/>
</dbReference>
<comment type="similarity">
    <text evidence="2 8">Belongs to the carbamoyltransferase HypF family.</text>
</comment>
<name>A0A2N1J068_9BACT</name>
<keyword evidence="9" id="KW-0378">Hydrolase</keyword>
<organism evidence="12 13">
    <name type="scientific">Malaciobacter halophilus</name>
    <dbReference type="NCBI Taxonomy" id="197482"/>
    <lineage>
        <taxon>Bacteria</taxon>
        <taxon>Pseudomonadati</taxon>
        <taxon>Campylobacterota</taxon>
        <taxon>Epsilonproteobacteria</taxon>
        <taxon>Campylobacterales</taxon>
        <taxon>Arcobacteraceae</taxon>
        <taxon>Malaciobacter</taxon>
    </lineage>
</organism>
<evidence type="ECO:0000256" key="1">
    <source>
        <dbReference type="ARBA" id="ARBA00004711"/>
    </source>
</evidence>
<dbReference type="SUPFAM" id="SSF54975">
    <property type="entry name" value="Acylphosphatase/BLUF domain-like"/>
    <property type="match status" value="1"/>
</dbReference>
<dbReference type="Gene3D" id="3.30.110.120">
    <property type="match status" value="1"/>
</dbReference>
<comment type="catalytic activity">
    <reaction evidence="9">
        <text>an acyl phosphate + H2O = a carboxylate + phosphate + H(+)</text>
        <dbReference type="Rhea" id="RHEA:14965"/>
        <dbReference type="ChEBI" id="CHEBI:15377"/>
        <dbReference type="ChEBI" id="CHEBI:15378"/>
        <dbReference type="ChEBI" id="CHEBI:29067"/>
        <dbReference type="ChEBI" id="CHEBI:43474"/>
        <dbReference type="ChEBI" id="CHEBI:59918"/>
        <dbReference type="EC" id="3.6.1.7"/>
    </reaction>
</comment>
<evidence type="ECO:0000256" key="6">
    <source>
        <dbReference type="ARBA" id="ARBA00022833"/>
    </source>
</evidence>
<dbReference type="InterPro" id="IPR011125">
    <property type="entry name" value="Znf_HypF"/>
</dbReference>
<evidence type="ECO:0000259" key="11">
    <source>
        <dbReference type="PROSITE" id="PS51163"/>
    </source>
</evidence>
<dbReference type="GO" id="GO:0016743">
    <property type="term" value="F:carboxyl- or carbamoyltransferase activity"/>
    <property type="evidence" value="ECO:0007669"/>
    <property type="project" value="UniProtKB-UniRule"/>
</dbReference>
<dbReference type="PROSITE" id="PS51160">
    <property type="entry name" value="ACYLPHOSPHATASE_3"/>
    <property type="match status" value="1"/>
</dbReference>
<dbReference type="Gene3D" id="3.90.870.50">
    <property type="match status" value="1"/>
</dbReference>
<comment type="pathway">
    <text evidence="1">Protein modification; [NiFe] hydrogenase maturation.</text>
</comment>
<dbReference type="Gene3D" id="3.30.420.40">
    <property type="match status" value="1"/>
</dbReference>